<evidence type="ECO:0000256" key="8">
    <source>
        <dbReference type="PROSITE-ProRule" id="PRU10133"/>
    </source>
</evidence>
<keyword evidence="4 9" id="KW-0833">Ubl conjugation pathway</keyword>
<dbReference type="SUPFAM" id="SSF54495">
    <property type="entry name" value="UBC-like"/>
    <property type="match status" value="1"/>
</dbReference>
<dbReference type="PROSITE" id="PS00183">
    <property type="entry name" value="UBC_1"/>
    <property type="match status" value="1"/>
</dbReference>
<dbReference type="PANTHER" id="PTHR24068">
    <property type="entry name" value="UBIQUITIN-CONJUGATING ENZYME E2"/>
    <property type="match status" value="1"/>
</dbReference>
<feature type="active site" description="Glycyl thioester intermediate" evidence="8">
    <location>
        <position position="89"/>
    </location>
</feature>
<evidence type="ECO:0000256" key="9">
    <source>
        <dbReference type="RuleBase" id="RU362109"/>
    </source>
</evidence>
<organism evidence="12 13">
    <name type="scientific">Rhodotorula mucilaginosa</name>
    <name type="common">Yeast</name>
    <name type="synonym">Rhodotorula rubra</name>
    <dbReference type="NCBI Taxonomy" id="5537"/>
    <lineage>
        <taxon>Eukaryota</taxon>
        <taxon>Fungi</taxon>
        <taxon>Dikarya</taxon>
        <taxon>Basidiomycota</taxon>
        <taxon>Pucciniomycotina</taxon>
        <taxon>Microbotryomycetes</taxon>
        <taxon>Sporidiobolales</taxon>
        <taxon>Sporidiobolaceae</taxon>
        <taxon>Rhodotorula</taxon>
    </lineage>
</organism>
<keyword evidence="5 9" id="KW-0067">ATP-binding</keyword>
<gene>
    <name evidence="12" type="ORF">C6P46_000791</name>
</gene>
<accession>A0A9P6VVV9</accession>
<dbReference type="Pfam" id="PF00179">
    <property type="entry name" value="UQ_con"/>
    <property type="match status" value="1"/>
</dbReference>
<dbReference type="SUPFAM" id="SSF46934">
    <property type="entry name" value="UBA-like"/>
    <property type="match status" value="1"/>
</dbReference>
<dbReference type="EC" id="2.3.2.23" evidence="1"/>
<feature type="region of interest" description="Disordered" evidence="10">
    <location>
        <begin position="151"/>
        <end position="177"/>
    </location>
</feature>
<dbReference type="InterPro" id="IPR000608">
    <property type="entry name" value="UBC"/>
</dbReference>
<sequence>MATNPARNKRLAREFQECQKDNTVTIEQIGDSLDHFVGSFAGPEGTAYEGGRFVVDIVAPPRYPFEPLKMKFVTKVYHPNISSQTGFICLDILKSSWSPVFTLRTCLVSLQSLLSTPEPSDPQDAEVAKHYLTDRQGFESTARYWTEVYARPDPSSRTHTPSTTDARAGTPTRPAATAVDDPAAKARLAGLDWADVKAFTEMGFPADQVVDVLRHLNYRGSNKREVGEDAVIQRLCG</sequence>
<dbReference type="Gene3D" id="3.10.110.10">
    <property type="entry name" value="Ubiquitin Conjugating Enzyme"/>
    <property type="match status" value="1"/>
</dbReference>
<keyword evidence="2" id="KW-0808">Transferase</keyword>
<evidence type="ECO:0000256" key="7">
    <source>
        <dbReference type="ARBA" id="ARBA00077197"/>
    </source>
</evidence>
<reference evidence="12 13" key="1">
    <citation type="submission" date="2020-11" db="EMBL/GenBank/DDBJ databases">
        <title>Kefir isolates.</title>
        <authorList>
            <person name="Marcisauskas S."/>
            <person name="Kim Y."/>
            <person name="Blasche S."/>
        </authorList>
    </citation>
    <scope>NUCLEOTIDE SEQUENCE [LARGE SCALE GENOMIC DNA]</scope>
    <source>
        <strain evidence="12 13">KR</strain>
    </source>
</reference>
<dbReference type="Proteomes" id="UP000777482">
    <property type="component" value="Unassembled WGS sequence"/>
</dbReference>
<evidence type="ECO:0000256" key="5">
    <source>
        <dbReference type="ARBA" id="ARBA00022840"/>
    </source>
</evidence>
<dbReference type="InterPro" id="IPR016135">
    <property type="entry name" value="UBQ-conjugating_enzyme/RWD"/>
</dbReference>
<evidence type="ECO:0000313" key="12">
    <source>
        <dbReference type="EMBL" id="KAG0655623.1"/>
    </source>
</evidence>
<dbReference type="Pfam" id="PF09288">
    <property type="entry name" value="UBA_3"/>
    <property type="match status" value="1"/>
</dbReference>
<dbReference type="InterPro" id="IPR009060">
    <property type="entry name" value="UBA-like_sf"/>
</dbReference>
<dbReference type="GO" id="GO:0061631">
    <property type="term" value="F:ubiquitin conjugating enzyme activity"/>
    <property type="evidence" value="ECO:0007669"/>
    <property type="project" value="UniProtKB-EC"/>
</dbReference>
<evidence type="ECO:0000256" key="3">
    <source>
        <dbReference type="ARBA" id="ARBA00022741"/>
    </source>
</evidence>
<dbReference type="InterPro" id="IPR023313">
    <property type="entry name" value="UBQ-conjugating_AS"/>
</dbReference>
<dbReference type="InterPro" id="IPR015368">
    <property type="entry name" value="UBA_C_fun"/>
</dbReference>
<dbReference type="CDD" id="cd14311">
    <property type="entry name" value="UBA_II_E2_UBC1"/>
    <property type="match status" value="1"/>
</dbReference>
<evidence type="ECO:0000256" key="4">
    <source>
        <dbReference type="ARBA" id="ARBA00022786"/>
    </source>
</evidence>
<dbReference type="EMBL" id="PUHQ01000115">
    <property type="protein sequence ID" value="KAG0655623.1"/>
    <property type="molecule type" value="Genomic_DNA"/>
</dbReference>
<evidence type="ECO:0000313" key="13">
    <source>
        <dbReference type="Proteomes" id="UP000777482"/>
    </source>
</evidence>
<evidence type="ECO:0000256" key="10">
    <source>
        <dbReference type="SAM" id="MobiDB-lite"/>
    </source>
</evidence>
<dbReference type="OrthoDB" id="9993688at2759"/>
<feature type="compositionally biased region" description="Low complexity" evidence="10">
    <location>
        <begin position="163"/>
        <end position="177"/>
    </location>
</feature>
<feature type="domain" description="UBC core" evidence="11">
    <location>
        <begin position="6"/>
        <end position="151"/>
    </location>
</feature>
<evidence type="ECO:0000256" key="2">
    <source>
        <dbReference type="ARBA" id="ARBA00022679"/>
    </source>
</evidence>
<evidence type="ECO:0000256" key="6">
    <source>
        <dbReference type="ARBA" id="ARBA00072431"/>
    </source>
</evidence>
<dbReference type="CDD" id="cd23800">
    <property type="entry name" value="UBCc_UBE2K"/>
    <property type="match status" value="1"/>
</dbReference>
<keyword evidence="13" id="KW-1185">Reference proteome</keyword>
<evidence type="ECO:0000256" key="1">
    <source>
        <dbReference type="ARBA" id="ARBA00012486"/>
    </source>
</evidence>
<evidence type="ECO:0000259" key="11">
    <source>
        <dbReference type="PROSITE" id="PS50127"/>
    </source>
</evidence>
<comment type="caution">
    <text evidence="12">The sequence shown here is derived from an EMBL/GenBank/DDBJ whole genome shotgun (WGS) entry which is preliminary data.</text>
</comment>
<name>A0A9P6VVV9_RHOMI</name>
<dbReference type="FunFam" id="3.10.110.10:FF:000037">
    <property type="entry name" value="ubiquitin-conjugating enzyme E2 27"/>
    <property type="match status" value="1"/>
</dbReference>
<dbReference type="PROSITE" id="PS50127">
    <property type="entry name" value="UBC_2"/>
    <property type="match status" value="1"/>
</dbReference>
<protein>
    <recommendedName>
        <fullName evidence="6">Ubiquitin-conjugating enzyme E2 1</fullName>
        <ecNumber evidence="1">2.3.2.23</ecNumber>
    </recommendedName>
    <alternativeName>
        <fullName evidence="7">E2 ubiquitin-conjugating enzyme 1</fullName>
    </alternativeName>
</protein>
<keyword evidence="3 9" id="KW-0547">Nucleotide-binding</keyword>
<dbReference type="AlphaFoldDB" id="A0A9P6VVV9"/>
<dbReference type="SMART" id="SM00212">
    <property type="entry name" value="UBCc"/>
    <property type="match status" value="1"/>
</dbReference>
<comment type="similarity">
    <text evidence="9">Belongs to the ubiquitin-conjugating enzyme family.</text>
</comment>
<dbReference type="GO" id="GO:0005524">
    <property type="term" value="F:ATP binding"/>
    <property type="evidence" value="ECO:0007669"/>
    <property type="project" value="UniProtKB-UniRule"/>
</dbReference>
<dbReference type="Gene3D" id="1.10.8.10">
    <property type="entry name" value="DNA helicase RuvA subunit, C-terminal domain"/>
    <property type="match status" value="1"/>
</dbReference>
<proteinExistence type="inferred from homology"/>